<dbReference type="RefSeq" id="WP_173946938.1">
    <property type="nucleotide sequence ID" value="NZ_CP102845.1"/>
</dbReference>
<evidence type="ECO:0000313" key="2">
    <source>
        <dbReference type="Proteomes" id="UP001017257"/>
    </source>
</evidence>
<evidence type="ECO:0000313" key="1">
    <source>
        <dbReference type="EMBL" id="UVF20688.1"/>
    </source>
</evidence>
<dbReference type="Proteomes" id="UP001017257">
    <property type="component" value="Chromosome"/>
</dbReference>
<reference evidence="1" key="1">
    <citation type="submission" date="2022-08" db="EMBL/GenBank/DDBJ databases">
        <title>Microvirga terrae sp. nov., isolated from soil.</title>
        <authorList>
            <person name="Kim K.H."/>
            <person name="Seo Y.L."/>
            <person name="Kim J.M."/>
            <person name="Lee J.K."/>
            <person name="Han D.M."/>
            <person name="Jeon C.O."/>
        </authorList>
    </citation>
    <scope>NUCLEOTIDE SEQUENCE</scope>
    <source>
        <strain evidence="1">R24</strain>
    </source>
</reference>
<name>A0ABY5RTV5_9HYPH</name>
<sequence>MTRQDSPRTATLAELCHEAVQRYGDDWGQIQAYVAKRIAAMPREDRERLTADVGRLLSFCAPIRSSVLH</sequence>
<organism evidence="1 2">
    <name type="scientific">Microvirga terrae</name>
    <dbReference type="NCBI Taxonomy" id="2740529"/>
    <lineage>
        <taxon>Bacteria</taxon>
        <taxon>Pseudomonadati</taxon>
        <taxon>Pseudomonadota</taxon>
        <taxon>Alphaproteobacteria</taxon>
        <taxon>Hyphomicrobiales</taxon>
        <taxon>Methylobacteriaceae</taxon>
        <taxon>Microvirga</taxon>
    </lineage>
</organism>
<proteinExistence type="predicted"/>
<dbReference type="EMBL" id="CP102845">
    <property type="protein sequence ID" value="UVF20688.1"/>
    <property type="molecule type" value="Genomic_DNA"/>
</dbReference>
<gene>
    <name evidence="1" type="ORF">HPT29_006055</name>
</gene>
<accession>A0ABY5RTV5</accession>
<protein>
    <submittedName>
        <fullName evidence="1">Uncharacterized protein</fullName>
    </submittedName>
</protein>
<keyword evidence="2" id="KW-1185">Reference proteome</keyword>